<keyword evidence="2" id="KW-1185">Reference proteome</keyword>
<dbReference type="Proteomes" id="UP000245252">
    <property type="component" value="Unassembled WGS sequence"/>
</dbReference>
<dbReference type="Pfam" id="PF04250">
    <property type="entry name" value="DUF429"/>
    <property type="match status" value="1"/>
</dbReference>
<sequence>MDAAWTLTEPSGVALIVERDGQWHLEAVSPSYAHFISDEAGRHRPRGSAVSANLLLEEAARRIGQAIDLVAIDMPLSQRPIISRRLSDNLVSSAYGARHGGTHSPSAVRPGAISDRLRRDLGTLGYPLLTAAIDQPGTIEVYPHPALIELLKAEKRLPYKTSKVRNYWRDDPPGIRRERLLGVWNDIVGALDQEVADTHKMLSVPAYNAIGWQMKAFEDMLDAVICAWVGACALDGKATPFGDQESAIWIPGSN</sequence>
<dbReference type="OrthoDB" id="9801824at2"/>
<accession>A0A2U2DKD4</accession>
<evidence type="ECO:0000313" key="2">
    <source>
        <dbReference type="Proteomes" id="UP000245252"/>
    </source>
</evidence>
<organism evidence="1 2">
    <name type="scientific">Metarhizobium album</name>
    <dbReference type="NCBI Taxonomy" id="2182425"/>
    <lineage>
        <taxon>Bacteria</taxon>
        <taxon>Pseudomonadati</taxon>
        <taxon>Pseudomonadota</taxon>
        <taxon>Alphaproteobacteria</taxon>
        <taxon>Hyphomicrobiales</taxon>
        <taxon>Rhizobiaceae</taxon>
        <taxon>Metarhizobium</taxon>
    </lineage>
</organism>
<comment type="caution">
    <text evidence="1">The sequence shown here is derived from an EMBL/GenBank/DDBJ whole genome shotgun (WGS) entry which is preliminary data.</text>
</comment>
<evidence type="ECO:0000313" key="1">
    <source>
        <dbReference type="EMBL" id="PWE53776.1"/>
    </source>
</evidence>
<dbReference type="EMBL" id="QFBC01000014">
    <property type="protein sequence ID" value="PWE53776.1"/>
    <property type="molecule type" value="Genomic_DNA"/>
</dbReference>
<dbReference type="AlphaFoldDB" id="A0A2U2DKD4"/>
<gene>
    <name evidence="1" type="ORF">DEM27_24285</name>
</gene>
<dbReference type="InterPro" id="IPR008306">
    <property type="entry name" value="UCP018008"/>
</dbReference>
<proteinExistence type="predicted"/>
<reference evidence="1 2" key="1">
    <citation type="submission" date="2018-05" db="EMBL/GenBank/DDBJ databases">
        <title>The draft genome of strain NS-104.</title>
        <authorList>
            <person name="Hang P."/>
            <person name="Jiang J."/>
        </authorList>
    </citation>
    <scope>NUCLEOTIDE SEQUENCE [LARGE SCALE GENOMIC DNA]</scope>
    <source>
        <strain evidence="1 2">NS-104</strain>
    </source>
</reference>
<dbReference type="InterPro" id="IPR007362">
    <property type="entry name" value="DUF429"/>
</dbReference>
<name>A0A2U2DKD4_9HYPH</name>
<protein>
    <submittedName>
        <fullName evidence="1">DUF429 domain-containing protein</fullName>
    </submittedName>
</protein>
<dbReference type="PIRSF" id="PIRSF018008">
    <property type="entry name" value="UCP018008"/>
    <property type="match status" value="1"/>
</dbReference>